<feature type="transmembrane region" description="Helical" evidence="2">
    <location>
        <begin position="6"/>
        <end position="24"/>
    </location>
</feature>
<dbReference type="InterPro" id="IPR059113">
    <property type="entry name" value="Znf_ribbon"/>
</dbReference>
<dbReference type="Pfam" id="PF13248">
    <property type="entry name" value="Zn_ribbon_3"/>
    <property type="match status" value="1"/>
</dbReference>
<feature type="region of interest" description="Disordered" evidence="1">
    <location>
        <begin position="30"/>
        <end position="52"/>
    </location>
</feature>
<dbReference type="RefSeq" id="WP_216568817.1">
    <property type="nucleotide sequence ID" value="NZ_JAHLOQ010000008.1"/>
</dbReference>
<evidence type="ECO:0000313" key="5">
    <source>
        <dbReference type="Proteomes" id="UP001196301"/>
    </source>
</evidence>
<proteinExistence type="predicted"/>
<gene>
    <name evidence="4" type="ORF">KQI20_04415</name>
</gene>
<feature type="compositionally biased region" description="Polar residues" evidence="1">
    <location>
        <begin position="30"/>
        <end position="50"/>
    </location>
</feature>
<dbReference type="EMBL" id="JAHLOQ010000008">
    <property type="protein sequence ID" value="MBU5335677.1"/>
    <property type="molecule type" value="Genomic_DNA"/>
</dbReference>
<keyword evidence="2" id="KW-0472">Membrane</keyword>
<keyword evidence="2" id="KW-1133">Transmembrane helix</keyword>
<evidence type="ECO:0000256" key="2">
    <source>
        <dbReference type="SAM" id="Phobius"/>
    </source>
</evidence>
<comment type="caution">
    <text evidence="4">The sequence shown here is derived from an EMBL/GenBank/DDBJ whole genome shotgun (WGS) entry which is preliminary data.</text>
</comment>
<reference evidence="4 5" key="1">
    <citation type="submission" date="2021-06" db="EMBL/GenBank/DDBJ databases">
        <authorList>
            <person name="Sun Q."/>
            <person name="Li D."/>
        </authorList>
    </citation>
    <scope>NUCLEOTIDE SEQUENCE [LARGE SCALE GENOMIC DNA]</scope>
    <source>
        <strain evidence="4 5">N19</strain>
    </source>
</reference>
<dbReference type="Proteomes" id="UP001196301">
    <property type="component" value="Unassembled WGS sequence"/>
</dbReference>
<sequence>MFEIGIAMIVLGIIGVVVSLVLIARGNKTPAYNTNNFTNQDRNESNNNRPRSCPNCGEPIKSDTLFCVNCGYKLY</sequence>
<keyword evidence="2" id="KW-0812">Transmembrane</keyword>
<organism evidence="4 5">
    <name type="scientific">Intestinibacter bartlettii</name>
    <dbReference type="NCBI Taxonomy" id="261299"/>
    <lineage>
        <taxon>Bacteria</taxon>
        <taxon>Bacillati</taxon>
        <taxon>Bacillota</taxon>
        <taxon>Clostridia</taxon>
        <taxon>Peptostreptococcales</taxon>
        <taxon>Peptostreptococcaceae</taxon>
        <taxon>Intestinibacter</taxon>
    </lineage>
</organism>
<accession>A0ABS6DV34</accession>
<keyword evidence="5" id="KW-1185">Reference proteome</keyword>
<evidence type="ECO:0000256" key="1">
    <source>
        <dbReference type="SAM" id="MobiDB-lite"/>
    </source>
</evidence>
<name>A0ABS6DV34_9FIRM</name>
<evidence type="ECO:0000259" key="3">
    <source>
        <dbReference type="Pfam" id="PF13248"/>
    </source>
</evidence>
<protein>
    <submittedName>
        <fullName evidence="4">Zinc-ribbon domain-containing protein</fullName>
    </submittedName>
</protein>
<feature type="domain" description="Putative zinc-ribbon" evidence="3">
    <location>
        <begin position="52"/>
        <end position="74"/>
    </location>
</feature>
<evidence type="ECO:0000313" key="4">
    <source>
        <dbReference type="EMBL" id="MBU5335677.1"/>
    </source>
</evidence>